<reference evidence="2 3" key="1">
    <citation type="submission" date="2019-12" db="EMBL/GenBank/DDBJ databases">
        <title>Complete genome sequence of Mycolicibacterium xenopi str. JCM15661T.</title>
        <authorList>
            <person name="Yoshida M."/>
            <person name="Fukano H."/>
            <person name="Asakura T."/>
            <person name="Hoshino Y."/>
        </authorList>
    </citation>
    <scope>NUCLEOTIDE SEQUENCE [LARGE SCALE GENOMIC DNA]</scope>
    <source>
        <strain evidence="2 3">JCM 15661T</strain>
    </source>
</reference>
<protein>
    <recommendedName>
        <fullName evidence="1">Methyltransferase domain-containing protein</fullName>
    </recommendedName>
</protein>
<organism evidence="2 3">
    <name type="scientific">Mycobacterium xenopi</name>
    <dbReference type="NCBI Taxonomy" id="1789"/>
    <lineage>
        <taxon>Bacteria</taxon>
        <taxon>Bacillati</taxon>
        <taxon>Actinomycetota</taxon>
        <taxon>Actinomycetes</taxon>
        <taxon>Mycobacteriales</taxon>
        <taxon>Mycobacteriaceae</taxon>
        <taxon>Mycobacterium</taxon>
    </lineage>
</organism>
<evidence type="ECO:0000259" key="1">
    <source>
        <dbReference type="Pfam" id="PF13847"/>
    </source>
</evidence>
<sequence>MTQSSTGYLLGHADAEVRRLLLQARLYDDHTAAALRLAGLRPGMRVLDVGCGPGDVSFVAARLVGSTGTVLGVDAADIVELATSRAAEQGLSNVRFQRSSIAEIALDEPVDAVIGRLILMHLPDPVGALRQLATLVRPGGLIAFSEIDTTAATSAPDLPLLRAVRDGIAGAFTGMGLDPAFGATLHTLFRHAGLGEPRLTLGAPVGTIADPEPLSYVVETWRSLLPVARQLGLATDGLSDVDKLVPRLREEAASADAILVLPALISAWICR</sequence>
<feature type="domain" description="Methyltransferase" evidence="1">
    <location>
        <begin position="41"/>
        <end position="151"/>
    </location>
</feature>
<dbReference type="Pfam" id="PF13847">
    <property type="entry name" value="Methyltransf_31"/>
    <property type="match status" value="1"/>
</dbReference>
<dbReference type="AlphaFoldDB" id="A0AAD1H5C5"/>
<gene>
    <name evidence="2" type="ORF">MYXE_44370</name>
</gene>
<dbReference type="PANTHER" id="PTHR43464:SF83">
    <property type="entry name" value="MALONYL-[ACYL-CARRIER PROTEIN] O-METHYLTRANSFERASE"/>
    <property type="match status" value="1"/>
</dbReference>
<dbReference type="RefSeq" id="WP_085193169.1">
    <property type="nucleotide sequence ID" value="NZ_AP022314.1"/>
</dbReference>
<dbReference type="GO" id="GO:0008168">
    <property type="term" value="F:methyltransferase activity"/>
    <property type="evidence" value="ECO:0007669"/>
    <property type="project" value="TreeGrafter"/>
</dbReference>
<name>A0AAD1H5C5_MYCXE</name>
<dbReference type="CDD" id="cd02440">
    <property type="entry name" value="AdoMet_MTases"/>
    <property type="match status" value="1"/>
</dbReference>
<proteinExistence type="predicted"/>
<dbReference type="InterPro" id="IPR025714">
    <property type="entry name" value="Methyltranfer_dom"/>
</dbReference>
<accession>A0AAD1H5C5</accession>
<evidence type="ECO:0000313" key="3">
    <source>
        <dbReference type="Proteomes" id="UP000464624"/>
    </source>
</evidence>
<dbReference type="SUPFAM" id="SSF53335">
    <property type="entry name" value="S-adenosyl-L-methionine-dependent methyltransferases"/>
    <property type="match status" value="1"/>
</dbReference>
<dbReference type="EMBL" id="AP022314">
    <property type="protein sequence ID" value="BBU24647.1"/>
    <property type="molecule type" value="Genomic_DNA"/>
</dbReference>
<dbReference type="Proteomes" id="UP000464624">
    <property type="component" value="Chromosome"/>
</dbReference>
<dbReference type="Gene3D" id="3.40.50.150">
    <property type="entry name" value="Vaccinia Virus protein VP39"/>
    <property type="match status" value="1"/>
</dbReference>
<dbReference type="PANTHER" id="PTHR43464">
    <property type="entry name" value="METHYLTRANSFERASE"/>
    <property type="match status" value="1"/>
</dbReference>
<dbReference type="KEGG" id="mxe:MYXE_44370"/>
<evidence type="ECO:0000313" key="2">
    <source>
        <dbReference type="EMBL" id="BBU24647.1"/>
    </source>
</evidence>
<dbReference type="InterPro" id="IPR029063">
    <property type="entry name" value="SAM-dependent_MTases_sf"/>
</dbReference>